<evidence type="ECO:0000256" key="1">
    <source>
        <dbReference type="ARBA" id="ARBA00010641"/>
    </source>
</evidence>
<feature type="domain" description="DUF6596" evidence="8">
    <location>
        <begin position="177"/>
        <end position="277"/>
    </location>
</feature>
<dbReference type="InterPro" id="IPR014284">
    <property type="entry name" value="RNA_pol_sigma-70_dom"/>
</dbReference>
<evidence type="ECO:0000313" key="9">
    <source>
        <dbReference type="EMBL" id="TDO30739.1"/>
    </source>
</evidence>
<accession>A0A4R6J5N9</accession>
<dbReference type="EMBL" id="SNWQ01000035">
    <property type="protein sequence ID" value="TDO30739.1"/>
    <property type="molecule type" value="Genomic_DNA"/>
</dbReference>
<evidence type="ECO:0000259" key="8">
    <source>
        <dbReference type="Pfam" id="PF20239"/>
    </source>
</evidence>
<dbReference type="InterPro" id="IPR046531">
    <property type="entry name" value="DUF6596"/>
</dbReference>
<dbReference type="Pfam" id="PF04542">
    <property type="entry name" value="Sigma70_r2"/>
    <property type="match status" value="1"/>
</dbReference>
<dbReference type="InterPro" id="IPR013325">
    <property type="entry name" value="RNA_pol_sigma_r2"/>
</dbReference>
<reference evidence="9 10" key="1">
    <citation type="submission" date="2019-03" db="EMBL/GenBank/DDBJ databases">
        <title>Genomic Encyclopedia of Type Strains, Phase III (KMG-III): the genomes of soil and plant-associated and newly described type strains.</title>
        <authorList>
            <person name="Whitman W."/>
        </authorList>
    </citation>
    <scope>NUCLEOTIDE SEQUENCE [LARGE SCALE GENOMIC DNA]</scope>
    <source>
        <strain evidence="9 10">VKM Ac-2527</strain>
    </source>
</reference>
<dbReference type="InterPro" id="IPR013324">
    <property type="entry name" value="RNA_pol_sigma_r3/r4-like"/>
</dbReference>
<dbReference type="InterPro" id="IPR036388">
    <property type="entry name" value="WH-like_DNA-bd_sf"/>
</dbReference>
<comment type="caution">
    <text evidence="9">The sequence shown here is derived from an EMBL/GenBank/DDBJ whole genome shotgun (WGS) entry which is preliminary data.</text>
</comment>
<evidence type="ECO:0000256" key="3">
    <source>
        <dbReference type="ARBA" id="ARBA00023082"/>
    </source>
</evidence>
<dbReference type="Proteomes" id="UP000295388">
    <property type="component" value="Unassembled WGS sequence"/>
</dbReference>
<keyword evidence="3" id="KW-0731">Sigma factor</keyword>
<dbReference type="Pfam" id="PF20239">
    <property type="entry name" value="DUF6596"/>
    <property type="match status" value="1"/>
</dbReference>
<evidence type="ECO:0000256" key="5">
    <source>
        <dbReference type="SAM" id="MobiDB-lite"/>
    </source>
</evidence>
<comment type="similarity">
    <text evidence="1">Belongs to the sigma-70 factor family. ECF subfamily.</text>
</comment>
<dbReference type="SUPFAM" id="SSF88659">
    <property type="entry name" value="Sigma3 and sigma4 domains of RNA polymerase sigma factors"/>
    <property type="match status" value="1"/>
</dbReference>
<dbReference type="RefSeq" id="WP_133805520.1">
    <property type="nucleotide sequence ID" value="NZ_SNWQ01000035.1"/>
</dbReference>
<dbReference type="AlphaFoldDB" id="A0A4R6J5N9"/>
<evidence type="ECO:0000259" key="7">
    <source>
        <dbReference type="Pfam" id="PF08281"/>
    </source>
</evidence>
<dbReference type="GO" id="GO:0003677">
    <property type="term" value="F:DNA binding"/>
    <property type="evidence" value="ECO:0007669"/>
    <property type="project" value="InterPro"/>
</dbReference>
<gene>
    <name evidence="9" type="ORF">EV643_13564</name>
</gene>
<feature type="domain" description="RNA polymerase sigma factor 70 region 4 type 2" evidence="7">
    <location>
        <begin position="109"/>
        <end position="156"/>
    </location>
</feature>
<name>A0A4R6J5N9_9ACTN</name>
<feature type="compositionally biased region" description="Basic and acidic residues" evidence="5">
    <location>
        <begin position="76"/>
        <end position="87"/>
    </location>
</feature>
<sequence>MEELLRELVPQVVATLSRRYGQFDACEDATQEAVIAALGQWPVEGVPSRPRAWLLTVAHRQLIDQWRSDNRRRHREERATREERAADEAIAPPADEQPPDSDDTLSLVFMCCHPVLPPTAQVALTLRAVGGLTTKEIAAAFLVPEATMAKRITRAKHTIAAAQRTFELPPTEDLAVRVQAVLSVLYLIFNEGYTASSGPILHRIDLSTEAIRLTRLLARLLPTEGEVVGLLALMLLTDARRPARTGDNGELIPLEDQDRSRWDAAEIQEGLELLAKTLGRHPVGPYQLQAAIAAVHDEAPTAAATDWPQILALYETLEYVAPGPMVRLSRAVAVANVRGPRAGLALLGTLAGDDPARRSHRFDAVRGHLLELAGDREGARAAYLRAARSTASVPEQNYLHLRASKLATQ</sequence>
<dbReference type="Gene3D" id="1.10.1740.10">
    <property type="match status" value="1"/>
</dbReference>
<evidence type="ECO:0000259" key="6">
    <source>
        <dbReference type="Pfam" id="PF04542"/>
    </source>
</evidence>
<organism evidence="9 10">
    <name type="scientific">Kribbella caucasensis</name>
    <dbReference type="NCBI Taxonomy" id="2512215"/>
    <lineage>
        <taxon>Bacteria</taxon>
        <taxon>Bacillati</taxon>
        <taxon>Actinomycetota</taxon>
        <taxon>Actinomycetes</taxon>
        <taxon>Propionibacteriales</taxon>
        <taxon>Kribbellaceae</taxon>
        <taxon>Kribbella</taxon>
    </lineage>
</organism>
<dbReference type="InterPro" id="IPR013249">
    <property type="entry name" value="RNA_pol_sigma70_r4_t2"/>
</dbReference>
<dbReference type="OrthoDB" id="9780299at2"/>
<protein>
    <submittedName>
        <fullName evidence="9">RNA polymerase sigma factor (Sigma-70 family)</fullName>
    </submittedName>
</protein>
<evidence type="ECO:0000256" key="2">
    <source>
        <dbReference type="ARBA" id="ARBA00023015"/>
    </source>
</evidence>
<proteinExistence type="inferred from homology"/>
<dbReference type="InterPro" id="IPR007627">
    <property type="entry name" value="RNA_pol_sigma70_r2"/>
</dbReference>
<dbReference type="GO" id="GO:0016987">
    <property type="term" value="F:sigma factor activity"/>
    <property type="evidence" value="ECO:0007669"/>
    <property type="project" value="UniProtKB-KW"/>
</dbReference>
<keyword evidence="4" id="KW-0804">Transcription</keyword>
<evidence type="ECO:0000256" key="4">
    <source>
        <dbReference type="ARBA" id="ARBA00023163"/>
    </source>
</evidence>
<feature type="domain" description="RNA polymerase sigma-70 region 2" evidence="6">
    <location>
        <begin position="4"/>
        <end position="71"/>
    </location>
</feature>
<dbReference type="GO" id="GO:0006352">
    <property type="term" value="P:DNA-templated transcription initiation"/>
    <property type="evidence" value="ECO:0007669"/>
    <property type="project" value="InterPro"/>
</dbReference>
<feature type="region of interest" description="Disordered" evidence="5">
    <location>
        <begin position="70"/>
        <end position="102"/>
    </location>
</feature>
<keyword evidence="2" id="KW-0805">Transcription regulation</keyword>
<dbReference type="SUPFAM" id="SSF88946">
    <property type="entry name" value="Sigma2 domain of RNA polymerase sigma factors"/>
    <property type="match status" value="1"/>
</dbReference>
<evidence type="ECO:0000313" key="10">
    <source>
        <dbReference type="Proteomes" id="UP000295388"/>
    </source>
</evidence>
<dbReference type="PANTHER" id="PTHR47756">
    <property type="entry name" value="BLL6612 PROTEIN-RELATED"/>
    <property type="match status" value="1"/>
</dbReference>
<dbReference type="Gene3D" id="1.10.10.10">
    <property type="entry name" value="Winged helix-like DNA-binding domain superfamily/Winged helix DNA-binding domain"/>
    <property type="match status" value="1"/>
</dbReference>
<keyword evidence="10" id="KW-1185">Reference proteome</keyword>
<dbReference type="Pfam" id="PF08281">
    <property type="entry name" value="Sigma70_r4_2"/>
    <property type="match status" value="1"/>
</dbReference>
<dbReference type="NCBIfam" id="TIGR02937">
    <property type="entry name" value="sigma70-ECF"/>
    <property type="match status" value="1"/>
</dbReference>
<dbReference type="PANTHER" id="PTHR47756:SF2">
    <property type="entry name" value="BLL6612 PROTEIN"/>
    <property type="match status" value="1"/>
</dbReference>